<comment type="caution">
    <text evidence="1">The sequence shown here is derived from an EMBL/GenBank/DDBJ whole genome shotgun (WGS) entry which is preliminary data.</text>
</comment>
<dbReference type="AlphaFoldDB" id="A0A6L8LJX2"/>
<protein>
    <submittedName>
        <fullName evidence="1">Uncharacterized protein</fullName>
    </submittedName>
</protein>
<keyword evidence="2" id="KW-1185">Reference proteome</keyword>
<name>A0A6L8LJX2_9RHOB</name>
<evidence type="ECO:0000313" key="2">
    <source>
        <dbReference type="Proteomes" id="UP000479043"/>
    </source>
</evidence>
<dbReference type="Proteomes" id="UP000479043">
    <property type="component" value="Unassembled WGS sequence"/>
</dbReference>
<dbReference type="EMBL" id="WWEN01000003">
    <property type="protein sequence ID" value="MYM55286.1"/>
    <property type="molecule type" value="Genomic_DNA"/>
</dbReference>
<dbReference type="PROSITE" id="PS51257">
    <property type="entry name" value="PROKAR_LIPOPROTEIN"/>
    <property type="match status" value="1"/>
</dbReference>
<sequence length="68" mass="7066">MASSRKSKLGIAALFGGMILTLSGCADYLSNRDTITARAGNASMANTAIQEIQPWPPAAYRTTVGYGG</sequence>
<evidence type="ECO:0000313" key="1">
    <source>
        <dbReference type="EMBL" id="MYM55286.1"/>
    </source>
</evidence>
<proteinExistence type="predicted"/>
<accession>A0A6L8LJX2</accession>
<reference evidence="1 2" key="1">
    <citation type="submission" date="2020-01" db="EMBL/GenBank/DDBJ databases">
        <authorList>
            <person name="Chen S."/>
        </authorList>
    </citation>
    <scope>NUCLEOTIDE SEQUENCE [LARGE SCALE GENOMIC DNA]</scope>
    <source>
        <strain evidence="1 2">GS-10</strain>
    </source>
</reference>
<gene>
    <name evidence="1" type="ORF">GR167_08215</name>
</gene>
<dbReference type="RefSeq" id="WP_160972986.1">
    <property type="nucleotide sequence ID" value="NZ_WWEN01000003.1"/>
</dbReference>
<organism evidence="1 2">
    <name type="scientific">Thalassovita mangrovi</name>
    <dbReference type="NCBI Taxonomy" id="2692236"/>
    <lineage>
        <taxon>Bacteria</taxon>
        <taxon>Pseudomonadati</taxon>
        <taxon>Pseudomonadota</taxon>
        <taxon>Alphaproteobacteria</taxon>
        <taxon>Rhodobacterales</taxon>
        <taxon>Roseobacteraceae</taxon>
        <taxon>Thalassovita</taxon>
    </lineage>
</organism>